<comment type="caution">
    <text evidence="2">The sequence shown here is derived from an EMBL/GenBank/DDBJ whole genome shotgun (WGS) entry which is preliminary data.</text>
</comment>
<reference evidence="2 3" key="1">
    <citation type="submission" date="2018-09" db="EMBL/GenBank/DDBJ databases">
        <authorList>
            <person name="Zhu H."/>
        </authorList>
    </citation>
    <scope>NUCLEOTIDE SEQUENCE [LARGE SCALE GENOMIC DNA]</scope>
    <source>
        <strain evidence="2 3">K2W22B-5</strain>
    </source>
</reference>
<feature type="region of interest" description="Disordered" evidence="1">
    <location>
        <begin position="53"/>
        <end position="78"/>
    </location>
</feature>
<keyword evidence="3" id="KW-1185">Reference proteome</keyword>
<evidence type="ECO:0000313" key="3">
    <source>
        <dbReference type="Proteomes" id="UP000283458"/>
    </source>
</evidence>
<protein>
    <submittedName>
        <fullName evidence="2">DUF2946 domain-containing protein</fullName>
    </submittedName>
</protein>
<dbReference type="OrthoDB" id="7308137at2"/>
<dbReference type="AlphaFoldDB" id="A0A418VX10"/>
<organism evidence="2 3">
    <name type="scientific">Azospirillum cavernae</name>
    <dbReference type="NCBI Taxonomy" id="2320860"/>
    <lineage>
        <taxon>Bacteria</taxon>
        <taxon>Pseudomonadati</taxon>
        <taxon>Pseudomonadota</taxon>
        <taxon>Alphaproteobacteria</taxon>
        <taxon>Rhodospirillales</taxon>
        <taxon>Azospirillaceae</taxon>
        <taxon>Azospirillum</taxon>
    </lineage>
</organism>
<dbReference type="Pfam" id="PF11162">
    <property type="entry name" value="DUF2946"/>
    <property type="match status" value="1"/>
</dbReference>
<accession>A0A418VX10</accession>
<dbReference type="Proteomes" id="UP000283458">
    <property type="component" value="Unassembled WGS sequence"/>
</dbReference>
<feature type="compositionally biased region" description="Pro residues" evidence="1">
    <location>
        <begin position="64"/>
        <end position="73"/>
    </location>
</feature>
<sequence>MVAQGRKRTGAEQWNAATALVAVAVLLVHALVMGWHVPPSLRLLAGLESGLCQAPGSGRTSPDQPAPDQPAPPGDHLQHCPICLSVADGALGPAAGPQLSPPTSVASAAPIPVRAVLRADRSARPFAARAPPIPV</sequence>
<dbReference type="InterPro" id="IPR021333">
    <property type="entry name" value="DUF2946"/>
</dbReference>
<dbReference type="RefSeq" id="WP_119831789.1">
    <property type="nucleotide sequence ID" value="NZ_QYUL01000002.1"/>
</dbReference>
<evidence type="ECO:0000256" key="1">
    <source>
        <dbReference type="SAM" id="MobiDB-lite"/>
    </source>
</evidence>
<gene>
    <name evidence="2" type="ORF">D3877_16385</name>
</gene>
<dbReference type="EMBL" id="QYUL01000002">
    <property type="protein sequence ID" value="RJF81697.1"/>
    <property type="molecule type" value="Genomic_DNA"/>
</dbReference>
<evidence type="ECO:0000313" key="2">
    <source>
        <dbReference type="EMBL" id="RJF81697.1"/>
    </source>
</evidence>
<name>A0A418VX10_9PROT</name>
<proteinExistence type="predicted"/>